<evidence type="ECO:0000313" key="3">
    <source>
        <dbReference type="Proteomes" id="UP000271531"/>
    </source>
</evidence>
<reference evidence="2 3" key="1">
    <citation type="submission" date="2018-08" db="EMBL/GenBank/DDBJ databases">
        <title>Recombination of ecologically and evolutionarily significant loci maintains genetic cohesion in the Pseudomonas syringae species complex.</title>
        <authorList>
            <person name="Dillon M."/>
            <person name="Thakur S."/>
            <person name="Almeida R.N.D."/>
            <person name="Weir B.S."/>
            <person name="Guttman D.S."/>
        </authorList>
    </citation>
    <scope>NUCLEOTIDE SEQUENCE [LARGE SCALE GENOMIC DNA]</scope>
    <source>
        <strain evidence="2 3">ICMP 4525</strain>
    </source>
</reference>
<feature type="domain" description="Response receiver" evidence="1">
    <location>
        <begin position="31"/>
        <end position="216"/>
    </location>
</feature>
<dbReference type="Pfam" id="PF19192">
    <property type="entry name" value="Response_reg_2"/>
    <property type="match status" value="1"/>
</dbReference>
<sequence length="569" mass="63050">MSISQAELSVTTEVSSDKAWSGYIRKAVLQFLKTAVVIDNEPGDNKADIKESLSISPPTDNGMDIEGYLATPPETLPESTNVLEIRKISDSFSEQGLACAFVLPEEGQDEEKVRRRVVLASRTADILVIDWHLRAGTSTLTLKLLREIAESDLEENGRMRLICIYTGEALDGHILAQAVEQLTVDGVDFSEAVKLGGFSYCARSQNSLLVLANKDEVSADALPLQLIDVFAELANGLVPAFALAAVGAIRKNTHHMLTRFSQNLDSAYIANRLITNPPGDVAELMRELLVAECDNAIGLESVADQFLEPESISLWLNRFGFKEFDYDVDGDSVKCDRIAINGLLTHGISDNGIKVSNKDKRKFPEKHRGNISKALAAEPENYHHAENDFSRLVAFRREAFGSSTNYIAENWLPSLTTGTLLRLTKEGVVSYHLCFTPACDMLRLSSSRPFVFLTGRKQDKPYNLVALEENGPVGLYFDKDYPQVSTFSFEPDAKLRRVRGQLIKEEGCPRKFVFTPVEALGGELVWLGEVRYGRAMSEVAALAGRWMRVGILDSEYLRLASKKAFPFKP</sequence>
<proteinExistence type="predicted"/>
<dbReference type="EMBL" id="RBVA01000669">
    <property type="protein sequence ID" value="RMV94118.1"/>
    <property type="molecule type" value="Genomic_DNA"/>
</dbReference>
<dbReference type="Proteomes" id="UP000271531">
    <property type="component" value="Unassembled WGS sequence"/>
</dbReference>
<accession>A0A3M6GMZ4</accession>
<evidence type="ECO:0000313" key="2">
    <source>
        <dbReference type="EMBL" id="RMV94118.1"/>
    </source>
</evidence>
<protein>
    <recommendedName>
        <fullName evidence="1">Response receiver domain-containing protein</fullName>
    </recommendedName>
</protein>
<gene>
    <name evidence="2" type="ORF">ALP03_200262</name>
</gene>
<dbReference type="AlphaFoldDB" id="A0A3M6GMZ4"/>
<evidence type="ECO:0000259" key="1">
    <source>
        <dbReference type="Pfam" id="PF19192"/>
    </source>
</evidence>
<organism evidence="2 3">
    <name type="scientific">Pseudomonas amygdali pv. tabaci</name>
    <name type="common">Pseudomonas syringae pv. tabaci</name>
    <dbReference type="NCBI Taxonomy" id="322"/>
    <lineage>
        <taxon>Bacteria</taxon>
        <taxon>Pseudomonadati</taxon>
        <taxon>Pseudomonadota</taxon>
        <taxon>Gammaproteobacteria</taxon>
        <taxon>Pseudomonadales</taxon>
        <taxon>Pseudomonadaceae</taxon>
        <taxon>Pseudomonas</taxon>
        <taxon>Pseudomonas amygdali</taxon>
    </lineage>
</organism>
<name>A0A3M6GMZ4_PSEAJ</name>
<dbReference type="InterPro" id="IPR043834">
    <property type="entry name" value="REC"/>
</dbReference>
<comment type="caution">
    <text evidence="2">The sequence shown here is derived from an EMBL/GenBank/DDBJ whole genome shotgun (WGS) entry which is preliminary data.</text>
</comment>
<dbReference type="RefSeq" id="WP_117140604.1">
    <property type="nucleotide sequence ID" value="NZ_QPCR01000001.1"/>
</dbReference>